<evidence type="ECO:0000313" key="11">
    <source>
        <dbReference type="EMBL" id="GAA0706906.1"/>
    </source>
</evidence>
<evidence type="ECO:0000256" key="9">
    <source>
        <dbReference type="HAMAP-Rule" id="MF_01023"/>
    </source>
</evidence>
<keyword evidence="6 9" id="KW-0808">Transferase</keyword>
<dbReference type="PROSITE" id="PS00599">
    <property type="entry name" value="AA_TRANSFER_CLASS_2"/>
    <property type="match status" value="1"/>
</dbReference>
<accession>A0ABN1ICI0</accession>
<evidence type="ECO:0000256" key="2">
    <source>
        <dbReference type="ARBA" id="ARBA00005011"/>
    </source>
</evidence>
<dbReference type="Proteomes" id="UP001501523">
    <property type="component" value="Unassembled WGS sequence"/>
</dbReference>
<dbReference type="PANTHER" id="PTHR43643">
    <property type="entry name" value="HISTIDINOL-PHOSPHATE AMINOTRANSFERASE 2"/>
    <property type="match status" value="1"/>
</dbReference>
<keyword evidence="7 9" id="KW-0663">Pyridoxal phosphate</keyword>
<evidence type="ECO:0000256" key="4">
    <source>
        <dbReference type="ARBA" id="ARBA00011738"/>
    </source>
</evidence>
<keyword evidence="9" id="KW-0028">Amino-acid biosynthesis</keyword>
<comment type="caution">
    <text evidence="11">The sequence shown here is derived from an EMBL/GenBank/DDBJ whole genome shotgun (WGS) entry which is preliminary data.</text>
</comment>
<keyword evidence="9" id="KW-0368">Histidine biosynthesis</keyword>
<evidence type="ECO:0000313" key="12">
    <source>
        <dbReference type="Proteomes" id="UP001501523"/>
    </source>
</evidence>
<evidence type="ECO:0000256" key="6">
    <source>
        <dbReference type="ARBA" id="ARBA00022679"/>
    </source>
</evidence>
<dbReference type="InterPro" id="IPR005861">
    <property type="entry name" value="HisP_aminotrans"/>
</dbReference>
<protein>
    <recommendedName>
        <fullName evidence="9">Histidinol-phosphate aminotransferase</fullName>
        <ecNumber evidence="9">2.6.1.9</ecNumber>
    </recommendedName>
    <alternativeName>
        <fullName evidence="9">Imidazole acetol-phosphate transaminase</fullName>
    </alternativeName>
</protein>
<dbReference type="SUPFAM" id="SSF53383">
    <property type="entry name" value="PLP-dependent transferases"/>
    <property type="match status" value="1"/>
</dbReference>
<gene>
    <name evidence="11" type="primary">hisC_1</name>
    <name evidence="9" type="synonym">hisC</name>
    <name evidence="11" type="ORF">GCM10009105_05260</name>
</gene>
<evidence type="ECO:0000256" key="5">
    <source>
        <dbReference type="ARBA" id="ARBA00022576"/>
    </source>
</evidence>
<comment type="cofactor">
    <cofactor evidence="1 9">
        <name>pyridoxal 5'-phosphate</name>
        <dbReference type="ChEBI" id="CHEBI:597326"/>
    </cofactor>
</comment>
<evidence type="ECO:0000256" key="3">
    <source>
        <dbReference type="ARBA" id="ARBA00007970"/>
    </source>
</evidence>
<evidence type="ECO:0000259" key="10">
    <source>
        <dbReference type="Pfam" id="PF00155"/>
    </source>
</evidence>
<evidence type="ECO:0000256" key="8">
    <source>
        <dbReference type="ARBA" id="ARBA00047481"/>
    </source>
</evidence>
<keyword evidence="12" id="KW-1185">Reference proteome</keyword>
<dbReference type="NCBIfam" id="TIGR01141">
    <property type="entry name" value="hisC"/>
    <property type="match status" value="1"/>
</dbReference>
<sequence length="385" mass="41486">MRNLAHKPERAGSPDNPETFDAAKLANAATAALRAYDPGHDLPALRARFGAQIAELGSNENPLGPSPFALDAMRAALPESFRYPDPRGASLKAALARHLGVAEDRIALGNGSHELLILLAQCFADPAHSVVFSQYGFAVFPIATAVAGAQPIRVPALPREHASAPFGHDLDAIAAAIRADTRLVYLANPNNPTGTWFGDIELERFVARVPENVLVVVDEAYCEYVDVAGLTSALRLAHRHPNLIVTRTFSKAYALAGLRIGYLLAHPSVVAVLERLRESFNVNNVALAGAEAALTDHGHLDRAREFNTGERTWLADALAKRGYACLPSQTNFLLVDLGRDAAELERHLFERGVIVRPMGGYGLAQTLRISVGSRAENQRLLDALP</sequence>
<dbReference type="HAMAP" id="MF_01023">
    <property type="entry name" value="HisC_aminotrans_2"/>
    <property type="match status" value="1"/>
</dbReference>
<dbReference type="InterPro" id="IPR050106">
    <property type="entry name" value="HistidinolP_aminotransfase"/>
</dbReference>
<dbReference type="PANTHER" id="PTHR43643:SF3">
    <property type="entry name" value="HISTIDINOL-PHOSPHATE AMINOTRANSFERASE"/>
    <property type="match status" value="1"/>
</dbReference>
<dbReference type="Gene3D" id="3.40.640.10">
    <property type="entry name" value="Type I PLP-dependent aspartate aminotransferase-like (Major domain)"/>
    <property type="match status" value="1"/>
</dbReference>
<dbReference type="InterPro" id="IPR015421">
    <property type="entry name" value="PyrdxlP-dep_Trfase_major"/>
</dbReference>
<comment type="subunit">
    <text evidence="4 9">Homodimer.</text>
</comment>
<dbReference type="EMBL" id="BAAAEU010000002">
    <property type="protein sequence ID" value="GAA0706906.1"/>
    <property type="molecule type" value="Genomic_DNA"/>
</dbReference>
<dbReference type="InterPro" id="IPR015424">
    <property type="entry name" value="PyrdxlP-dep_Trfase"/>
</dbReference>
<evidence type="ECO:0000256" key="1">
    <source>
        <dbReference type="ARBA" id="ARBA00001933"/>
    </source>
</evidence>
<dbReference type="RefSeq" id="WP_343786866.1">
    <property type="nucleotide sequence ID" value="NZ_BAAAEU010000002.1"/>
</dbReference>
<feature type="domain" description="Aminotransferase class I/classII large" evidence="10">
    <location>
        <begin position="54"/>
        <end position="384"/>
    </location>
</feature>
<evidence type="ECO:0000256" key="7">
    <source>
        <dbReference type="ARBA" id="ARBA00022898"/>
    </source>
</evidence>
<proteinExistence type="inferred from homology"/>
<comment type="similarity">
    <text evidence="3 9">Belongs to the class-II pyridoxal-phosphate-dependent aminotransferase family. Histidinol-phosphate aminotransferase subfamily.</text>
</comment>
<name>A0ABN1ICI0_9GAMM</name>
<dbReference type="Pfam" id="PF00155">
    <property type="entry name" value="Aminotran_1_2"/>
    <property type="match status" value="1"/>
</dbReference>
<dbReference type="Gene3D" id="3.90.1150.10">
    <property type="entry name" value="Aspartate Aminotransferase, domain 1"/>
    <property type="match status" value="1"/>
</dbReference>
<dbReference type="InterPro" id="IPR004839">
    <property type="entry name" value="Aminotransferase_I/II_large"/>
</dbReference>
<comment type="pathway">
    <text evidence="2 9">Amino-acid biosynthesis; L-histidine biosynthesis; L-histidine from 5-phospho-alpha-D-ribose 1-diphosphate: step 7/9.</text>
</comment>
<reference evidence="11 12" key="1">
    <citation type="journal article" date="2019" name="Int. J. Syst. Evol. Microbiol.">
        <title>The Global Catalogue of Microorganisms (GCM) 10K type strain sequencing project: providing services to taxonomists for standard genome sequencing and annotation.</title>
        <authorList>
            <consortium name="The Broad Institute Genomics Platform"/>
            <consortium name="The Broad Institute Genome Sequencing Center for Infectious Disease"/>
            <person name="Wu L."/>
            <person name="Ma J."/>
        </authorList>
    </citation>
    <scope>NUCLEOTIDE SEQUENCE [LARGE SCALE GENOMIC DNA]</scope>
    <source>
        <strain evidence="11 12">JCM 15421</strain>
    </source>
</reference>
<dbReference type="InterPro" id="IPR015422">
    <property type="entry name" value="PyrdxlP-dep_Trfase_small"/>
</dbReference>
<comment type="catalytic activity">
    <reaction evidence="8 9">
        <text>L-histidinol phosphate + 2-oxoglutarate = 3-(imidazol-4-yl)-2-oxopropyl phosphate + L-glutamate</text>
        <dbReference type="Rhea" id="RHEA:23744"/>
        <dbReference type="ChEBI" id="CHEBI:16810"/>
        <dbReference type="ChEBI" id="CHEBI:29985"/>
        <dbReference type="ChEBI" id="CHEBI:57766"/>
        <dbReference type="ChEBI" id="CHEBI:57980"/>
        <dbReference type="EC" id="2.6.1.9"/>
    </reaction>
</comment>
<organism evidence="11 12">
    <name type="scientific">Dokdonella soli</name>
    <dbReference type="NCBI Taxonomy" id="529810"/>
    <lineage>
        <taxon>Bacteria</taxon>
        <taxon>Pseudomonadati</taxon>
        <taxon>Pseudomonadota</taxon>
        <taxon>Gammaproteobacteria</taxon>
        <taxon>Lysobacterales</taxon>
        <taxon>Rhodanobacteraceae</taxon>
        <taxon>Dokdonella</taxon>
    </lineage>
</organism>
<keyword evidence="5 9" id="KW-0032">Aminotransferase</keyword>
<dbReference type="InterPro" id="IPR001917">
    <property type="entry name" value="Aminotrans_II_pyridoxalP_BS"/>
</dbReference>
<dbReference type="EC" id="2.6.1.9" evidence="9"/>
<dbReference type="CDD" id="cd00609">
    <property type="entry name" value="AAT_like"/>
    <property type="match status" value="1"/>
</dbReference>
<feature type="modified residue" description="N6-(pyridoxal phosphate)lysine" evidence="9">
    <location>
        <position position="251"/>
    </location>
</feature>